<dbReference type="Proteomes" id="UP000550736">
    <property type="component" value="Unassembled WGS sequence"/>
</dbReference>
<protein>
    <submittedName>
        <fullName evidence="6">GntR family transcriptional regulator</fullName>
    </submittedName>
</protein>
<name>A0A7X9ZHD5_STACP</name>
<dbReference type="PANTHER" id="PTHR43537:SF24">
    <property type="entry name" value="GLUCONATE OPERON TRANSCRIPTIONAL REPRESSOR"/>
    <property type="match status" value="1"/>
</dbReference>
<evidence type="ECO:0000313" key="8">
    <source>
        <dbReference type="Proteomes" id="UP000550736"/>
    </source>
</evidence>
<evidence type="ECO:0000313" key="6">
    <source>
        <dbReference type="EMBL" id="NMK97905.1"/>
    </source>
</evidence>
<evidence type="ECO:0000259" key="4">
    <source>
        <dbReference type="PROSITE" id="PS50949"/>
    </source>
</evidence>
<dbReference type="Proteomes" id="UP000538955">
    <property type="component" value="Unassembled WGS sequence"/>
</dbReference>
<dbReference type="RefSeq" id="WP_023351153.1">
    <property type="nucleotide sequence ID" value="NZ_CBCPJN010000002.1"/>
</dbReference>
<feature type="domain" description="HTH gntR-type" evidence="4">
    <location>
        <begin position="13"/>
        <end position="79"/>
    </location>
</feature>
<accession>A0A7X9ZHD5</accession>
<dbReference type="PROSITE" id="PS50949">
    <property type="entry name" value="HTH_GNTR"/>
    <property type="match status" value="1"/>
</dbReference>
<dbReference type="EMBL" id="JABBLX010000023">
    <property type="protein sequence ID" value="NMK97905.1"/>
    <property type="molecule type" value="Genomic_DNA"/>
</dbReference>
<evidence type="ECO:0000313" key="7">
    <source>
        <dbReference type="Proteomes" id="UP000538955"/>
    </source>
</evidence>
<keyword evidence="7" id="KW-1185">Reference proteome</keyword>
<dbReference type="PRINTS" id="PR00035">
    <property type="entry name" value="HTHGNTR"/>
</dbReference>
<reference evidence="7 8" key="1">
    <citation type="submission" date="2020-04" db="EMBL/GenBank/DDBJ databases">
        <title>The Epidemiology and Molecular Characteristics of Linezolid-Resistant Staphylococcus capitis in Huashan Hospital, Shanghai.</title>
        <authorList>
            <person name="Ding L."/>
            <person name="Li P."/>
            <person name="Yang Y."/>
            <person name="Lin D."/>
            <person name="Xu X."/>
        </authorList>
    </citation>
    <scope>NUCLEOTIDE SEQUENCE [LARGE SCALE GENOMIC DNA]</scope>
    <source>
        <strain evidence="6 8">12-86</strain>
        <strain evidence="5 7">17-84</strain>
    </source>
</reference>
<dbReference type="InterPro" id="IPR036388">
    <property type="entry name" value="WH-like_DNA-bd_sf"/>
</dbReference>
<dbReference type="InterPro" id="IPR036390">
    <property type="entry name" value="WH_DNA-bd_sf"/>
</dbReference>
<dbReference type="InterPro" id="IPR000524">
    <property type="entry name" value="Tscrpt_reg_HTH_GntR"/>
</dbReference>
<dbReference type="SMART" id="SM00345">
    <property type="entry name" value="HTH_GNTR"/>
    <property type="match status" value="1"/>
</dbReference>
<dbReference type="Gene3D" id="1.10.10.10">
    <property type="entry name" value="Winged helix-like DNA-binding domain superfamily/Winged helix DNA-binding domain"/>
    <property type="match status" value="1"/>
</dbReference>
<keyword evidence="2" id="KW-0238">DNA-binding</keyword>
<dbReference type="SUPFAM" id="SSF46785">
    <property type="entry name" value="Winged helix' DNA-binding domain"/>
    <property type="match status" value="1"/>
</dbReference>
<dbReference type="SMART" id="SM00895">
    <property type="entry name" value="FCD"/>
    <property type="match status" value="1"/>
</dbReference>
<dbReference type="EMBL" id="JABBMI010000069">
    <property type="protein sequence ID" value="NMK54781.1"/>
    <property type="molecule type" value="Genomic_DNA"/>
</dbReference>
<gene>
    <name evidence="6" type="ORF">HHM13_07350</name>
    <name evidence="5" type="ORF">HHM24_08605</name>
</gene>
<evidence type="ECO:0000256" key="2">
    <source>
        <dbReference type="ARBA" id="ARBA00023125"/>
    </source>
</evidence>
<dbReference type="InterPro" id="IPR011711">
    <property type="entry name" value="GntR_C"/>
</dbReference>
<proteinExistence type="predicted"/>
<organism evidence="6 8">
    <name type="scientific">Staphylococcus capitis</name>
    <dbReference type="NCBI Taxonomy" id="29388"/>
    <lineage>
        <taxon>Bacteria</taxon>
        <taxon>Bacillati</taxon>
        <taxon>Bacillota</taxon>
        <taxon>Bacilli</taxon>
        <taxon>Bacillales</taxon>
        <taxon>Staphylococcaceae</taxon>
        <taxon>Staphylococcus</taxon>
    </lineage>
</organism>
<dbReference type="AlphaFoldDB" id="A0A7X9ZHD5"/>
<dbReference type="Pfam" id="PF00392">
    <property type="entry name" value="GntR"/>
    <property type="match status" value="1"/>
</dbReference>
<evidence type="ECO:0000313" key="5">
    <source>
        <dbReference type="EMBL" id="NMK54781.1"/>
    </source>
</evidence>
<dbReference type="Gene3D" id="1.20.120.530">
    <property type="entry name" value="GntR ligand-binding domain-like"/>
    <property type="match status" value="1"/>
</dbReference>
<dbReference type="InterPro" id="IPR008920">
    <property type="entry name" value="TF_FadR/GntR_C"/>
</dbReference>
<dbReference type="GO" id="GO:0003700">
    <property type="term" value="F:DNA-binding transcription factor activity"/>
    <property type="evidence" value="ECO:0007669"/>
    <property type="project" value="InterPro"/>
</dbReference>
<comment type="caution">
    <text evidence="6">The sequence shown here is derived from an EMBL/GenBank/DDBJ whole genome shotgun (WGS) entry which is preliminary data.</text>
</comment>
<keyword evidence="3" id="KW-0804">Transcription</keyword>
<dbReference type="PANTHER" id="PTHR43537">
    <property type="entry name" value="TRANSCRIPTIONAL REGULATOR, GNTR FAMILY"/>
    <property type="match status" value="1"/>
</dbReference>
<keyword evidence="1" id="KW-0805">Transcription regulation</keyword>
<dbReference type="Pfam" id="PF07729">
    <property type="entry name" value="FCD"/>
    <property type="match status" value="1"/>
</dbReference>
<dbReference type="SUPFAM" id="SSF48008">
    <property type="entry name" value="GntR ligand-binding domain-like"/>
    <property type="match status" value="1"/>
</dbReference>
<sequence>MTYGYPKKWMEGLTTGESIAAEIRLGIVSGEILSDTLLTENQIAKQFNVSRSPVRDAFKLLQTDQLIHLERMGAQVLSFGDQKKREMYDLRLMLESFAFSRLKGHDTQAIAKEMKKQLEMMKVAVQFEDAEAFTKHDFEFHEVIIYAANHQYLKTFWNHLKPVMESLILLSMRHRMATDKQDFERIHRNHQVFIEAIEHYDAEKLREAFHLNFDDVGKNIESFWLR</sequence>
<dbReference type="GO" id="GO:0003677">
    <property type="term" value="F:DNA binding"/>
    <property type="evidence" value="ECO:0007669"/>
    <property type="project" value="UniProtKB-KW"/>
</dbReference>
<evidence type="ECO:0000256" key="3">
    <source>
        <dbReference type="ARBA" id="ARBA00023163"/>
    </source>
</evidence>
<evidence type="ECO:0000256" key="1">
    <source>
        <dbReference type="ARBA" id="ARBA00023015"/>
    </source>
</evidence>